<reference evidence="3 4" key="1">
    <citation type="submission" date="2025-05" db="UniProtKB">
        <authorList>
            <consortium name="RefSeq"/>
        </authorList>
    </citation>
    <scope>IDENTIFICATION</scope>
</reference>
<dbReference type="Proteomes" id="UP000694888">
    <property type="component" value="Unplaced"/>
</dbReference>
<evidence type="ECO:0000313" key="2">
    <source>
        <dbReference type="Proteomes" id="UP000694888"/>
    </source>
</evidence>
<dbReference type="GeneID" id="106011308"/>
<evidence type="ECO:0000313" key="3">
    <source>
        <dbReference type="RefSeq" id="XP_012935925.1"/>
    </source>
</evidence>
<evidence type="ECO:0000256" key="1">
    <source>
        <dbReference type="SAM" id="SignalP"/>
    </source>
</evidence>
<proteinExistence type="predicted"/>
<accession>A0ABM0ZWF1</accession>
<name>A0ABM0ZWF1_APLCA</name>
<gene>
    <name evidence="3" type="primary">LOC106011308</name>
    <name evidence="4" type="synonym">LOC118477667</name>
</gene>
<dbReference type="RefSeq" id="XP_012935925.1">
    <property type="nucleotide sequence ID" value="XM_013080471.2"/>
</dbReference>
<evidence type="ECO:0000313" key="4">
    <source>
        <dbReference type="RefSeq" id="XP_035825591.1"/>
    </source>
</evidence>
<sequence length="155" mass="17497">MAAISVQYLCFFPTFALLVSPLLANAVSYAQGGLRSQVETPDRLLAVLLLAPDKKGDSTSWHVDGARILPYDDYSRPESMNMALSDDLPATILPDGHQDIDVRTYGKRGYYHPSRMEMFKRSTLNELIRRLMAMRGHHYSDGRATMMRFGAGRRK</sequence>
<keyword evidence="2" id="KW-1185">Reference proteome</keyword>
<keyword evidence="1" id="KW-0732">Signal</keyword>
<protein>
    <submittedName>
        <fullName evidence="3">Uncharacterized protein LOC106011308</fullName>
    </submittedName>
    <submittedName>
        <fullName evidence="4">Uncharacterized protein LOC118477667</fullName>
    </submittedName>
</protein>
<feature type="chain" id="PRO_5045021884" evidence="1">
    <location>
        <begin position="25"/>
        <end position="155"/>
    </location>
</feature>
<feature type="signal peptide" evidence="1">
    <location>
        <begin position="1"/>
        <end position="24"/>
    </location>
</feature>
<organism evidence="2 3">
    <name type="scientific">Aplysia californica</name>
    <name type="common">California sea hare</name>
    <dbReference type="NCBI Taxonomy" id="6500"/>
    <lineage>
        <taxon>Eukaryota</taxon>
        <taxon>Metazoa</taxon>
        <taxon>Spiralia</taxon>
        <taxon>Lophotrochozoa</taxon>
        <taxon>Mollusca</taxon>
        <taxon>Gastropoda</taxon>
        <taxon>Heterobranchia</taxon>
        <taxon>Euthyneura</taxon>
        <taxon>Tectipleura</taxon>
        <taxon>Aplysiida</taxon>
        <taxon>Aplysioidea</taxon>
        <taxon>Aplysiidae</taxon>
        <taxon>Aplysia</taxon>
    </lineage>
</organism>
<dbReference type="RefSeq" id="XP_035825591.1">
    <property type="nucleotide sequence ID" value="XM_035969698.1"/>
</dbReference>